<dbReference type="EMBL" id="ABOU02000048">
    <property type="protein sequence ID" value="EDY31946.1"/>
    <property type="molecule type" value="Genomic_DNA"/>
</dbReference>
<feature type="domain" description="PhoH-like protein" evidence="7">
    <location>
        <begin position="104"/>
        <end position="307"/>
    </location>
</feature>
<evidence type="ECO:0000256" key="2">
    <source>
        <dbReference type="ARBA" id="ARBA00010393"/>
    </source>
</evidence>
<dbReference type="Proteomes" id="UP000003254">
    <property type="component" value="Unassembled WGS sequence"/>
</dbReference>
<name>B5CRK8_9FIRM</name>
<comment type="similarity">
    <text evidence="2">Belongs to the PhoH family.</text>
</comment>
<dbReference type="FunFam" id="3.40.50.300:FF:000013">
    <property type="entry name" value="PhoH family ATPase"/>
    <property type="match status" value="1"/>
</dbReference>
<dbReference type="InterPro" id="IPR051451">
    <property type="entry name" value="PhoH2-like"/>
</dbReference>
<evidence type="ECO:0000256" key="3">
    <source>
        <dbReference type="ARBA" id="ARBA00022490"/>
    </source>
</evidence>
<evidence type="ECO:0000256" key="1">
    <source>
        <dbReference type="ARBA" id="ARBA00004496"/>
    </source>
</evidence>
<dbReference type="PANTHER" id="PTHR30473">
    <property type="entry name" value="PROTEIN PHOH"/>
    <property type="match status" value="1"/>
</dbReference>
<dbReference type="InterPro" id="IPR027417">
    <property type="entry name" value="P-loop_NTPase"/>
</dbReference>
<comment type="subcellular location">
    <subcellularLocation>
        <location evidence="1">Cytoplasm</location>
    </subcellularLocation>
</comment>
<keyword evidence="9" id="KW-1185">Reference proteome</keyword>
<organism evidence="8 9">
    <name type="scientific">[Ruminococcus] lactaris ATCC 29176</name>
    <dbReference type="NCBI Taxonomy" id="471875"/>
    <lineage>
        <taxon>Bacteria</taxon>
        <taxon>Bacillati</taxon>
        <taxon>Bacillota</taxon>
        <taxon>Clostridia</taxon>
        <taxon>Lachnospirales</taxon>
        <taxon>Lachnospiraceae</taxon>
        <taxon>Mediterraneibacter</taxon>
    </lineage>
</organism>
<evidence type="ECO:0000256" key="5">
    <source>
        <dbReference type="ARBA" id="ARBA00022840"/>
    </source>
</evidence>
<evidence type="ECO:0000256" key="6">
    <source>
        <dbReference type="ARBA" id="ARBA00039970"/>
    </source>
</evidence>
<dbReference type="Pfam" id="PF02562">
    <property type="entry name" value="PhoH"/>
    <property type="match status" value="1"/>
</dbReference>
<evidence type="ECO:0000313" key="9">
    <source>
        <dbReference type="Proteomes" id="UP000003254"/>
    </source>
</evidence>
<dbReference type="InterPro" id="IPR003714">
    <property type="entry name" value="PhoH"/>
</dbReference>
<evidence type="ECO:0000256" key="4">
    <source>
        <dbReference type="ARBA" id="ARBA00022741"/>
    </source>
</evidence>
<protein>
    <recommendedName>
        <fullName evidence="6">PhoH-like protein</fullName>
    </recommendedName>
</protein>
<evidence type="ECO:0000313" key="8">
    <source>
        <dbReference type="EMBL" id="EDY31946.1"/>
    </source>
</evidence>
<comment type="caution">
    <text evidence="8">The sequence shown here is derived from an EMBL/GenBank/DDBJ whole genome shotgun (WGS) entry which is preliminary data.</text>
</comment>
<dbReference type="GO" id="GO:0005829">
    <property type="term" value="C:cytosol"/>
    <property type="evidence" value="ECO:0007669"/>
    <property type="project" value="TreeGrafter"/>
</dbReference>
<accession>B5CRK8</accession>
<gene>
    <name evidence="8" type="ORF">RUMLAC_02109</name>
</gene>
<keyword evidence="5" id="KW-0067">ATP-binding</keyword>
<dbReference type="HOGENOM" id="CLU_051654_0_0_9"/>
<reference evidence="8 9" key="1">
    <citation type="submission" date="2008-08" db="EMBL/GenBank/DDBJ databases">
        <title>Draft genome sequence of Ruminococcus lactaris ATCC 29176.</title>
        <authorList>
            <person name="Sudarsanam P."/>
            <person name="Ley R."/>
            <person name="Guruge J."/>
            <person name="Turnbaugh P.J."/>
            <person name="Mahowald M."/>
            <person name="Liep D."/>
            <person name="Gordon J."/>
        </authorList>
    </citation>
    <scope>NUCLEOTIDE SEQUENCE [LARGE SCALE GENOMIC DNA]</scope>
    <source>
        <strain evidence="8 9">ATCC 29176</strain>
    </source>
</reference>
<evidence type="ECO:0000259" key="7">
    <source>
        <dbReference type="Pfam" id="PF02562"/>
    </source>
</evidence>
<dbReference type="Gene3D" id="3.40.50.300">
    <property type="entry name" value="P-loop containing nucleotide triphosphate hydrolases"/>
    <property type="match status" value="1"/>
</dbReference>
<dbReference type="SUPFAM" id="SSF52540">
    <property type="entry name" value="P-loop containing nucleoside triphosphate hydrolases"/>
    <property type="match status" value="1"/>
</dbReference>
<dbReference type="PANTHER" id="PTHR30473:SF1">
    <property type="entry name" value="PHOH-LIKE PROTEIN"/>
    <property type="match status" value="1"/>
</dbReference>
<keyword evidence="4" id="KW-0547">Nucleotide-binding</keyword>
<keyword evidence="3" id="KW-0963">Cytoplasm</keyword>
<dbReference type="AlphaFoldDB" id="B5CRK8"/>
<dbReference type="GO" id="GO:0005524">
    <property type="term" value="F:ATP binding"/>
    <property type="evidence" value="ECO:0007669"/>
    <property type="project" value="UniProtKB-KW"/>
</dbReference>
<dbReference type="eggNOG" id="COG1702">
    <property type="taxonomic scope" value="Bacteria"/>
</dbReference>
<sequence>MIEIPAEYEANVFGQFDVYVKKLERTFHVTLISRDGATKIVGERAAAEKVQRILNQLVELARRGNTITEQNVDYAISLVFEDQEQQLVDIDKDLICHTLQGKPIKPKTLGQKKYVDAIRSGMITFGLGPAGTGKTYLAMAMAITAFKREEVSRIILTRPAIEAGEKLGFLPGDLQSKIDPYLRPLYDALYQIMGADSFIKNSEKGLIEVAPLAYMRGRTLDNAFIILDEAQNTTPAQMKMFLTRIGFGSKVVITGDSTQKDLPAGTVSGLDVAVKVVKDLDDISICTLTSKDVVRHPLVQKIVKAYEDYEKKSARPRENRRKK</sequence>
<proteinExistence type="inferred from homology"/>
<reference evidence="8 9" key="2">
    <citation type="submission" date="2008-08" db="EMBL/GenBank/DDBJ databases">
        <authorList>
            <person name="Fulton L."/>
            <person name="Clifton S."/>
            <person name="Fulton B."/>
            <person name="Xu J."/>
            <person name="Minx P."/>
            <person name="Pepin K.H."/>
            <person name="Johnson M."/>
            <person name="Bhonagiri V."/>
            <person name="Nash W.E."/>
            <person name="Mardis E.R."/>
            <person name="Wilson R.K."/>
        </authorList>
    </citation>
    <scope>NUCLEOTIDE SEQUENCE [LARGE SCALE GENOMIC DNA]</scope>
    <source>
        <strain evidence="8 9">ATCC 29176</strain>
    </source>
</reference>